<evidence type="ECO:0000259" key="6">
    <source>
        <dbReference type="Pfam" id="PF00501"/>
    </source>
</evidence>
<protein>
    <recommendedName>
        <fullName evidence="1">acetate--CoA ligase</fullName>
        <ecNumber evidence="1">6.2.1.1</ecNumber>
    </recommendedName>
</protein>
<evidence type="ECO:0000256" key="2">
    <source>
        <dbReference type="ARBA" id="ARBA00022598"/>
    </source>
</evidence>
<evidence type="ECO:0000313" key="9">
    <source>
        <dbReference type="Proteomes" id="UP000466794"/>
    </source>
</evidence>
<dbReference type="PROSITE" id="PS00455">
    <property type="entry name" value="AMP_BINDING"/>
    <property type="match status" value="1"/>
</dbReference>
<dbReference type="InterPro" id="IPR042099">
    <property type="entry name" value="ANL_N_sf"/>
</dbReference>
<dbReference type="PANTHER" id="PTHR24095:SF14">
    <property type="entry name" value="ACETYL-COENZYME A SYNTHETASE 1"/>
    <property type="match status" value="1"/>
</dbReference>
<feature type="domain" description="AMP-binding enzyme C-terminal" evidence="7">
    <location>
        <begin position="489"/>
        <end position="566"/>
    </location>
</feature>
<keyword evidence="9" id="KW-1185">Reference proteome</keyword>
<proteinExistence type="predicted"/>
<dbReference type="InterPro" id="IPR020845">
    <property type="entry name" value="AMP-binding_CS"/>
</dbReference>
<dbReference type="GO" id="GO:0006085">
    <property type="term" value="P:acetyl-CoA biosynthetic process"/>
    <property type="evidence" value="ECO:0007669"/>
    <property type="project" value="TreeGrafter"/>
</dbReference>
<dbReference type="GO" id="GO:0003987">
    <property type="term" value="F:acetate-CoA ligase activity"/>
    <property type="evidence" value="ECO:0007669"/>
    <property type="project" value="UniProtKB-EC"/>
</dbReference>
<keyword evidence="3" id="KW-0547">Nucleotide-binding</keyword>
<comment type="caution">
    <text evidence="8">The sequence shown here is derived from an EMBL/GenBank/DDBJ whole genome shotgun (WGS) entry which is preliminary data.</text>
</comment>
<dbReference type="Pfam" id="PF13193">
    <property type="entry name" value="AMP-binding_C"/>
    <property type="match status" value="1"/>
</dbReference>
<dbReference type="Gene3D" id="3.30.300.30">
    <property type="match status" value="1"/>
</dbReference>
<dbReference type="NCBIfam" id="NF003313">
    <property type="entry name" value="PRK04319.1"/>
    <property type="match status" value="1"/>
</dbReference>
<dbReference type="AlphaFoldDB" id="A0A7K1UVN4"/>
<evidence type="ECO:0000313" key="8">
    <source>
        <dbReference type="EMBL" id="MVU78367.1"/>
    </source>
</evidence>
<evidence type="ECO:0000256" key="1">
    <source>
        <dbReference type="ARBA" id="ARBA00013275"/>
    </source>
</evidence>
<dbReference type="EMBL" id="WRPP01000002">
    <property type="protein sequence ID" value="MVU78367.1"/>
    <property type="molecule type" value="Genomic_DNA"/>
</dbReference>
<evidence type="ECO:0000259" key="7">
    <source>
        <dbReference type="Pfam" id="PF13193"/>
    </source>
</evidence>
<dbReference type="Proteomes" id="UP000466794">
    <property type="component" value="Unassembled WGS sequence"/>
</dbReference>
<sequence>MHWEPIDKTAQERAEANLTAYDMAYQGFGWDAARAALDGLPGGGVNIAHEAVDRHLGTPLADVPALRWLAAAGGVTTVTYAELATRSNRFANVLRDAGVRRGDRVCLLLGRTPELFVACLGAWKAGCVVVPLFSAFGPEPVRQRLEISGATTLITTADQYRRKVAPNRAALPALRHVLLTDVGLDDPPLDDTAALPPAMAAASDEFPIVRTGPEDPALLHFTSGTTGMPKGAVHVHGAVLAHRVSAHYALDLRPGDIFWCTADPGWVTGMTYGVIAPLTLGVTLISDEAEFDARRWYDILTAERVSVWYTAPTALRMLMRRGDELPPGTDLSCLRFVASVGEPLNPEAVVWGKRVLGHAVHDNWWQTETGAIMIANLAAEQIRPGSMGRPLPGITATILRRGPDGRAAVQDGAVDYAADDEVGELALRAGWPSMFRGYWNETAKYARAFADGWYLSGDLARRDRDGYFWFVGRADDVIKSAGHLIGPFEVESVLMAHPAVAEAGVIGTPDPVAGELVKAFVQLRPGHEPTEELHDDIIAFGRRQLGAVAPKQLVFTDALPHTRSGKVMRRLLKARDRGLPEGDVSTLENAGDHR</sequence>
<dbReference type="EC" id="6.2.1.1" evidence="1"/>
<dbReference type="PANTHER" id="PTHR24095">
    <property type="entry name" value="ACETYL-COENZYME A SYNTHETASE"/>
    <property type="match status" value="1"/>
</dbReference>
<dbReference type="SUPFAM" id="SSF56801">
    <property type="entry name" value="Acetyl-CoA synthetase-like"/>
    <property type="match status" value="1"/>
</dbReference>
<dbReference type="Pfam" id="PF00501">
    <property type="entry name" value="AMP-binding"/>
    <property type="match status" value="1"/>
</dbReference>
<reference evidence="8 9" key="1">
    <citation type="submission" date="2019-12" db="EMBL/GenBank/DDBJ databases">
        <title>Nocardia sp. nov. ET3-3 isolated from soil.</title>
        <authorList>
            <person name="Kanchanasin P."/>
            <person name="Tanasupawat S."/>
            <person name="Yuki M."/>
            <person name="Kudo T."/>
        </authorList>
    </citation>
    <scope>NUCLEOTIDE SEQUENCE [LARGE SCALE GENOMIC DNA]</scope>
    <source>
        <strain evidence="8 9">ET3-3</strain>
    </source>
</reference>
<feature type="domain" description="AMP-dependent synthetase/ligase" evidence="6">
    <location>
        <begin position="62"/>
        <end position="439"/>
    </location>
</feature>
<keyword evidence="4" id="KW-0067">ATP-binding</keyword>
<dbReference type="InterPro" id="IPR025110">
    <property type="entry name" value="AMP-bd_C"/>
</dbReference>
<keyword evidence="2 8" id="KW-0436">Ligase</keyword>
<evidence type="ECO:0000256" key="5">
    <source>
        <dbReference type="ARBA" id="ARBA00022990"/>
    </source>
</evidence>
<dbReference type="InterPro" id="IPR000873">
    <property type="entry name" value="AMP-dep_synth/lig_dom"/>
</dbReference>
<keyword evidence="5" id="KW-0007">Acetylation</keyword>
<dbReference type="GO" id="GO:0005524">
    <property type="term" value="F:ATP binding"/>
    <property type="evidence" value="ECO:0007669"/>
    <property type="project" value="UniProtKB-KW"/>
</dbReference>
<name>A0A7K1UVN4_9NOCA</name>
<accession>A0A7K1UVN4</accession>
<dbReference type="Gene3D" id="3.40.50.12780">
    <property type="entry name" value="N-terminal domain of ligase-like"/>
    <property type="match status" value="1"/>
</dbReference>
<evidence type="ECO:0000256" key="4">
    <source>
        <dbReference type="ARBA" id="ARBA00022840"/>
    </source>
</evidence>
<evidence type="ECO:0000256" key="3">
    <source>
        <dbReference type="ARBA" id="ARBA00022741"/>
    </source>
</evidence>
<gene>
    <name evidence="8" type="primary">acsA</name>
    <name evidence="8" type="ORF">GPX89_14075</name>
</gene>
<dbReference type="InterPro" id="IPR045851">
    <property type="entry name" value="AMP-bd_C_sf"/>
</dbReference>
<organism evidence="8 9">
    <name type="scientific">Nocardia terrae</name>
    <dbReference type="NCBI Taxonomy" id="2675851"/>
    <lineage>
        <taxon>Bacteria</taxon>
        <taxon>Bacillati</taxon>
        <taxon>Actinomycetota</taxon>
        <taxon>Actinomycetes</taxon>
        <taxon>Mycobacteriales</taxon>
        <taxon>Nocardiaceae</taxon>
        <taxon>Nocardia</taxon>
    </lineage>
</organism>